<dbReference type="RefSeq" id="WP_009501213.1">
    <property type="nucleotide sequence ID" value="NZ_ANIN01000001.1"/>
</dbReference>
<evidence type="ECO:0000313" key="2">
    <source>
        <dbReference type="EMBL" id="ELA08837.1"/>
    </source>
</evidence>
<dbReference type="Pfam" id="PF07238">
    <property type="entry name" value="PilZ"/>
    <property type="match status" value="1"/>
</dbReference>
<evidence type="ECO:0000313" key="3">
    <source>
        <dbReference type="Proteomes" id="UP000023795"/>
    </source>
</evidence>
<evidence type="ECO:0000259" key="1">
    <source>
        <dbReference type="Pfam" id="PF07238"/>
    </source>
</evidence>
<feature type="domain" description="PilZ" evidence="1">
    <location>
        <begin position="18"/>
        <end position="103"/>
    </location>
</feature>
<organism evidence="2 3">
    <name type="scientific">Moraxella macacae 0408225</name>
    <dbReference type="NCBI Taxonomy" id="1230338"/>
    <lineage>
        <taxon>Bacteria</taxon>
        <taxon>Pseudomonadati</taxon>
        <taxon>Pseudomonadota</taxon>
        <taxon>Gammaproteobacteria</taxon>
        <taxon>Moraxellales</taxon>
        <taxon>Moraxellaceae</taxon>
        <taxon>Moraxella</taxon>
    </lineage>
</organism>
<dbReference type="AlphaFoldDB" id="L2F719"/>
<dbReference type="Proteomes" id="UP000023795">
    <property type="component" value="Unassembled WGS sequence"/>
</dbReference>
<accession>L2F719</accession>
<dbReference type="EMBL" id="ANIN01000001">
    <property type="protein sequence ID" value="ELA08837.1"/>
    <property type="molecule type" value="Genomic_DNA"/>
</dbReference>
<sequence length="115" mass="12730">MAMPARGGITTINYDTVEKLYACYMPYMQNGAIFVPSNQEQAMGVQTFVTITLPGSSNRMPLNGKVVWVHHRSQGNRPAGYALQLGKDEAGLRIKNEIERLLAGQLESEKPTFTL</sequence>
<dbReference type="eggNOG" id="COG3215">
    <property type="taxonomic scope" value="Bacteria"/>
</dbReference>
<name>L2F719_9GAMM</name>
<comment type="caution">
    <text evidence="2">The sequence shown here is derived from an EMBL/GenBank/DDBJ whole genome shotgun (WGS) entry which is preliminary data.</text>
</comment>
<dbReference type="InterPro" id="IPR009875">
    <property type="entry name" value="PilZ_domain"/>
</dbReference>
<dbReference type="STRING" id="1230338.MOMA_00455"/>
<keyword evidence="3" id="KW-1185">Reference proteome</keyword>
<protein>
    <submittedName>
        <fullName evidence="2">Type IV pilus assembly PilZ</fullName>
    </submittedName>
</protein>
<dbReference type="OrthoDB" id="5296245at2"/>
<dbReference type="GO" id="GO:0035438">
    <property type="term" value="F:cyclic-di-GMP binding"/>
    <property type="evidence" value="ECO:0007669"/>
    <property type="project" value="InterPro"/>
</dbReference>
<dbReference type="Gene3D" id="2.40.10.220">
    <property type="entry name" value="predicted glycosyltransferase like domains"/>
    <property type="match status" value="1"/>
</dbReference>
<gene>
    <name evidence="2" type="ORF">MOMA_00455</name>
</gene>
<dbReference type="PATRIC" id="fig|1230338.3.peg.90"/>
<reference evidence="2 3" key="1">
    <citation type="journal article" date="2013" name="Genome Announc.">
        <title>Genome Sequence of Moraxella macacae 0408225, a Novel Bacterial Species Isolated from a Cynomolgus Macaque with Epistaxis.</title>
        <authorList>
            <person name="Ladner J.T."/>
            <person name="Whitehouse C.A."/>
            <person name="Koroleva G.I."/>
            <person name="Palacios G.F."/>
        </authorList>
    </citation>
    <scope>NUCLEOTIDE SEQUENCE [LARGE SCALE GENOMIC DNA]</scope>
    <source>
        <strain evidence="2 3">0408225</strain>
    </source>
</reference>
<proteinExistence type="predicted"/>